<dbReference type="PANTHER" id="PTHR38445:SF10">
    <property type="entry name" value="GNTR-FAMILY TRANSCRIPTIONAL REGULATOR"/>
    <property type="match status" value="1"/>
</dbReference>
<dbReference type="Pfam" id="PF00392">
    <property type="entry name" value="GntR"/>
    <property type="match status" value="1"/>
</dbReference>
<dbReference type="AlphaFoldDB" id="A0A4R3JUS1"/>
<proteinExistence type="predicted"/>
<dbReference type="EMBL" id="SLZV01000001">
    <property type="protein sequence ID" value="TCS70212.1"/>
    <property type="molecule type" value="Genomic_DNA"/>
</dbReference>
<dbReference type="GO" id="GO:0003700">
    <property type="term" value="F:DNA-binding transcription factor activity"/>
    <property type="evidence" value="ECO:0007669"/>
    <property type="project" value="InterPro"/>
</dbReference>
<dbReference type="EMBL" id="BHEO01000002">
    <property type="protein sequence ID" value="GBU04164.1"/>
    <property type="molecule type" value="Genomic_DNA"/>
</dbReference>
<evidence type="ECO:0000256" key="2">
    <source>
        <dbReference type="ARBA" id="ARBA00023125"/>
    </source>
</evidence>
<keyword evidence="1" id="KW-0805">Transcription regulation</keyword>
<evidence type="ECO:0000313" key="5">
    <source>
        <dbReference type="EMBL" id="GBU04164.1"/>
    </source>
</evidence>
<dbReference type="SUPFAM" id="SSF46785">
    <property type="entry name" value="Winged helix' DNA-binding domain"/>
    <property type="match status" value="1"/>
</dbReference>
<dbReference type="PROSITE" id="PS50949">
    <property type="entry name" value="HTH_GNTR"/>
    <property type="match status" value="1"/>
</dbReference>
<dbReference type="InterPro" id="IPR036390">
    <property type="entry name" value="WH_DNA-bd_sf"/>
</dbReference>
<evidence type="ECO:0000259" key="4">
    <source>
        <dbReference type="PROSITE" id="PS50949"/>
    </source>
</evidence>
<name>A0A4R3JUS1_9FIRM</name>
<evidence type="ECO:0000313" key="6">
    <source>
        <dbReference type="EMBL" id="TCS70212.1"/>
    </source>
</evidence>
<organism evidence="6 7">
    <name type="scientific">Faecalimonas umbilicata</name>
    <dbReference type="NCBI Taxonomy" id="1912855"/>
    <lineage>
        <taxon>Bacteria</taxon>
        <taxon>Bacillati</taxon>
        <taxon>Bacillota</taxon>
        <taxon>Clostridia</taxon>
        <taxon>Lachnospirales</taxon>
        <taxon>Lachnospiraceae</taxon>
        <taxon>Faecalimonas</taxon>
    </lineage>
</organism>
<feature type="domain" description="HTH gntR-type" evidence="4">
    <location>
        <begin position="9"/>
        <end position="77"/>
    </location>
</feature>
<reference evidence="5 8" key="1">
    <citation type="journal article" date="2018" name="Int. J. Syst. Evol. Microbiol.">
        <title>Draft Genome Sequence of Faecalimonas umbilicata JCM 30896T, an Acetate-Producing Bacterium Isolated from Human Feces.</title>
        <authorList>
            <person name="Sakamoto M."/>
            <person name="Ikeyama N."/>
            <person name="Yuki M."/>
            <person name="Ohkuma M."/>
        </authorList>
    </citation>
    <scope>NUCLEOTIDE SEQUENCE [LARGE SCALE GENOMIC DNA]</scope>
    <source>
        <strain evidence="5 8">EGH7</strain>
    </source>
</reference>
<evidence type="ECO:0000256" key="3">
    <source>
        <dbReference type="ARBA" id="ARBA00023163"/>
    </source>
</evidence>
<comment type="caution">
    <text evidence="6">The sequence shown here is derived from an EMBL/GenBank/DDBJ whole genome shotgun (WGS) entry which is preliminary data.</text>
</comment>
<evidence type="ECO:0000313" key="7">
    <source>
        <dbReference type="Proteomes" id="UP000294613"/>
    </source>
</evidence>
<reference evidence="6 7" key="2">
    <citation type="submission" date="2019-03" db="EMBL/GenBank/DDBJ databases">
        <title>Genomic Encyclopedia of Type Strains, Phase IV (KMG-IV): sequencing the most valuable type-strain genomes for metagenomic binning, comparative biology and taxonomic classification.</title>
        <authorList>
            <person name="Goeker M."/>
        </authorList>
    </citation>
    <scope>NUCLEOTIDE SEQUENCE [LARGE SCALE GENOMIC DNA]</scope>
    <source>
        <strain evidence="6 7">DSM 103426</strain>
    </source>
</reference>
<dbReference type="InterPro" id="IPR000524">
    <property type="entry name" value="Tscrpt_reg_HTH_GntR"/>
</dbReference>
<dbReference type="Proteomes" id="UP000702954">
    <property type="component" value="Unassembled WGS sequence"/>
</dbReference>
<keyword evidence="2" id="KW-0238">DNA-binding</keyword>
<evidence type="ECO:0000256" key="1">
    <source>
        <dbReference type="ARBA" id="ARBA00023015"/>
    </source>
</evidence>
<dbReference type="SMART" id="SM00345">
    <property type="entry name" value="HTH_GNTR"/>
    <property type="match status" value="1"/>
</dbReference>
<accession>A0A4R3JUS1</accession>
<protein>
    <submittedName>
        <fullName evidence="6">GntR family transcriptional regulator</fullName>
    </submittedName>
</protein>
<keyword evidence="8" id="KW-1185">Reference proteome</keyword>
<gene>
    <name evidence="6" type="ORF">EDD74_10160</name>
    <name evidence="5" type="ORF">FAEUMB_07050</name>
</gene>
<dbReference type="InterPro" id="IPR036388">
    <property type="entry name" value="WH-like_DNA-bd_sf"/>
</dbReference>
<dbReference type="RefSeq" id="WP_116441186.1">
    <property type="nucleotide sequence ID" value="NZ_BHEO01000002.1"/>
</dbReference>
<dbReference type="Proteomes" id="UP000294613">
    <property type="component" value="Unassembled WGS sequence"/>
</dbReference>
<dbReference type="CDD" id="cd07377">
    <property type="entry name" value="WHTH_GntR"/>
    <property type="match status" value="1"/>
</dbReference>
<keyword evidence="3" id="KW-0804">Transcription</keyword>
<sequence length="122" mass="13833">MKLNFDDEKPVFLQIAEGMEDAILTGVFQEESQIPSTTELSVTYKINPATALKGINLLVDAGIVYKKRGVGMFVTEGAVRKLRQKRKDQFYENFVSRLVEEAKKLEITDVEIISMIERGFSK</sequence>
<evidence type="ECO:0000313" key="8">
    <source>
        <dbReference type="Proteomes" id="UP000702954"/>
    </source>
</evidence>
<dbReference type="GO" id="GO:0003677">
    <property type="term" value="F:DNA binding"/>
    <property type="evidence" value="ECO:0007669"/>
    <property type="project" value="UniProtKB-KW"/>
</dbReference>
<dbReference type="PANTHER" id="PTHR38445">
    <property type="entry name" value="HTH-TYPE TRANSCRIPTIONAL REPRESSOR YTRA"/>
    <property type="match status" value="1"/>
</dbReference>
<dbReference type="Gene3D" id="1.10.10.10">
    <property type="entry name" value="Winged helix-like DNA-binding domain superfamily/Winged helix DNA-binding domain"/>
    <property type="match status" value="1"/>
</dbReference>